<dbReference type="EMBL" id="GBXM01081546">
    <property type="protein sequence ID" value="JAH27031.1"/>
    <property type="molecule type" value="Transcribed_RNA"/>
</dbReference>
<dbReference type="AlphaFoldDB" id="A0A0E9SYS7"/>
<accession>A0A0E9SYS7</accession>
<dbReference type="EMBL" id="GBXM01060401">
    <property type="protein sequence ID" value="JAH48176.1"/>
    <property type="molecule type" value="Transcribed_RNA"/>
</dbReference>
<organism evidence="1">
    <name type="scientific">Anguilla anguilla</name>
    <name type="common">European freshwater eel</name>
    <name type="synonym">Muraena anguilla</name>
    <dbReference type="NCBI Taxonomy" id="7936"/>
    <lineage>
        <taxon>Eukaryota</taxon>
        <taxon>Metazoa</taxon>
        <taxon>Chordata</taxon>
        <taxon>Craniata</taxon>
        <taxon>Vertebrata</taxon>
        <taxon>Euteleostomi</taxon>
        <taxon>Actinopterygii</taxon>
        <taxon>Neopterygii</taxon>
        <taxon>Teleostei</taxon>
        <taxon>Anguilliformes</taxon>
        <taxon>Anguillidae</taxon>
        <taxon>Anguilla</taxon>
    </lineage>
</organism>
<sequence>MSAISDILHFCAPPSHQNQLYVHIQGVWHPTPLLSCHWESDLG</sequence>
<name>A0A0E9SYS7_ANGAN</name>
<reference evidence="1" key="1">
    <citation type="submission" date="2014-11" db="EMBL/GenBank/DDBJ databases">
        <authorList>
            <person name="Amaro Gonzalez C."/>
        </authorList>
    </citation>
    <scope>NUCLEOTIDE SEQUENCE</scope>
</reference>
<dbReference type="EMBL" id="GBXM01062787">
    <property type="protein sequence ID" value="JAH45790.1"/>
    <property type="molecule type" value="Transcribed_RNA"/>
</dbReference>
<reference evidence="1" key="2">
    <citation type="journal article" date="2015" name="Fish Shellfish Immunol.">
        <title>Early steps in the European eel (Anguilla anguilla)-Vibrio vulnificus interaction in the gills: Role of the RtxA13 toxin.</title>
        <authorList>
            <person name="Callol A."/>
            <person name="Pajuelo D."/>
            <person name="Ebbesson L."/>
            <person name="Teles M."/>
            <person name="MacKenzie S."/>
            <person name="Amaro C."/>
        </authorList>
    </citation>
    <scope>NUCLEOTIDE SEQUENCE</scope>
</reference>
<proteinExistence type="predicted"/>
<evidence type="ECO:0000313" key="1">
    <source>
        <dbReference type="EMBL" id="JAH45790.1"/>
    </source>
</evidence>
<dbReference type="EMBL" id="GBXM01077234">
    <property type="protein sequence ID" value="JAH31343.1"/>
    <property type="molecule type" value="Transcribed_RNA"/>
</dbReference>
<protein>
    <submittedName>
        <fullName evidence="1">Uncharacterized protein</fullName>
    </submittedName>
</protein>